<name>A0A139BRK8_9PROT</name>
<comment type="caution">
    <text evidence="1">The sequence shown here is derived from an EMBL/GenBank/DDBJ whole genome shotgun (WGS) entry which is preliminary data.</text>
</comment>
<dbReference type="Proteomes" id="UP000070578">
    <property type="component" value="Unassembled WGS sequence"/>
</dbReference>
<dbReference type="NCBIfam" id="TIGR02574">
    <property type="entry name" value="stabl_TIGR02574"/>
    <property type="match status" value="1"/>
</dbReference>
<accession>A0A139BRK8</accession>
<dbReference type="EMBL" id="LSLI01000064">
    <property type="protein sequence ID" value="KXS31640.1"/>
    <property type="molecule type" value="Genomic_DNA"/>
</dbReference>
<dbReference type="Pfam" id="PF09720">
    <property type="entry name" value="Unstab_antitox"/>
    <property type="match status" value="1"/>
</dbReference>
<gene>
    <name evidence="1" type="ORF">AWT59_2241</name>
</gene>
<reference evidence="1 2" key="1">
    <citation type="submission" date="2016-02" db="EMBL/GenBank/DDBJ databases">
        <authorList>
            <person name="Wen L."/>
            <person name="He K."/>
            <person name="Yang H."/>
        </authorList>
    </citation>
    <scope>NUCLEOTIDE SEQUENCE [LARGE SCALE GENOMIC DNA]</scope>
    <source>
        <strain evidence="1">ShG14-8</strain>
    </source>
</reference>
<proteinExistence type="predicted"/>
<protein>
    <submittedName>
        <fullName evidence="1">Addiction module protein</fullName>
    </submittedName>
</protein>
<dbReference type="AlphaFoldDB" id="A0A139BRK8"/>
<reference evidence="1 2" key="2">
    <citation type="submission" date="2016-03" db="EMBL/GenBank/DDBJ databases">
        <title>New uncultured bacterium of the family Gallionellaceae from acid mine drainage: description and reconstruction of genome based on metagenomic analysis of microbial community.</title>
        <authorList>
            <person name="Kadnikov V."/>
            <person name="Ivasenko D."/>
            <person name="Beletsky A."/>
            <person name="Mardanov A."/>
            <person name="Danilova E."/>
            <person name="Pimenov N."/>
            <person name="Karnachuk O."/>
            <person name="Ravin N."/>
        </authorList>
    </citation>
    <scope>NUCLEOTIDE SEQUENCE [LARGE SCALE GENOMIC DNA]</scope>
    <source>
        <strain evidence="1">ShG14-8</strain>
    </source>
</reference>
<sequence length="68" mass="8023">MSTSDVIEQALSLKASDRYLLLEMLHRSLDKPDPEIDRVWQEEALRRVKAYDEGRLKTVSMEEVFRDL</sequence>
<evidence type="ECO:0000313" key="1">
    <source>
        <dbReference type="EMBL" id="KXS31640.1"/>
    </source>
</evidence>
<dbReference type="InterPro" id="IPR013406">
    <property type="entry name" value="CHP02574_addiction_mod"/>
</dbReference>
<organism evidence="1 2">
    <name type="scientific">Candidatus Gallionella acididurans</name>
    <dbReference type="NCBI Taxonomy" id="1796491"/>
    <lineage>
        <taxon>Bacteria</taxon>
        <taxon>Pseudomonadati</taxon>
        <taxon>Pseudomonadota</taxon>
        <taxon>Betaproteobacteria</taxon>
        <taxon>Nitrosomonadales</taxon>
        <taxon>Gallionellaceae</taxon>
        <taxon>Gallionella</taxon>
    </lineage>
</organism>
<evidence type="ECO:0000313" key="2">
    <source>
        <dbReference type="Proteomes" id="UP000070578"/>
    </source>
</evidence>